<evidence type="ECO:0000313" key="5">
    <source>
        <dbReference type="EMBL" id="GAF87646.1"/>
    </source>
</evidence>
<accession>X0TK39</accession>
<feature type="domain" description="ABC transporter" evidence="4">
    <location>
        <begin position="8"/>
        <end position="95"/>
    </location>
</feature>
<dbReference type="EMBL" id="BARS01016488">
    <property type="protein sequence ID" value="GAF87646.1"/>
    <property type="molecule type" value="Genomic_DNA"/>
</dbReference>
<keyword evidence="3" id="KW-0029">Amino-acid transport</keyword>
<dbReference type="GO" id="GO:0016887">
    <property type="term" value="F:ATP hydrolysis activity"/>
    <property type="evidence" value="ECO:0007669"/>
    <property type="project" value="InterPro"/>
</dbReference>
<organism evidence="5">
    <name type="scientific">marine sediment metagenome</name>
    <dbReference type="NCBI Taxonomy" id="412755"/>
    <lineage>
        <taxon>unclassified sequences</taxon>
        <taxon>metagenomes</taxon>
        <taxon>ecological metagenomes</taxon>
    </lineage>
</organism>
<protein>
    <recommendedName>
        <fullName evidence="4">ABC transporter domain-containing protein</fullName>
    </recommendedName>
</protein>
<dbReference type="Pfam" id="PF00005">
    <property type="entry name" value="ABC_tran"/>
    <property type="match status" value="1"/>
</dbReference>
<evidence type="ECO:0000259" key="4">
    <source>
        <dbReference type="Pfam" id="PF00005"/>
    </source>
</evidence>
<gene>
    <name evidence="5" type="ORF">S01H1_27126</name>
</gene>
<keyword evidence="2" id="KW-0813">Transport</keyword>
<proteinExistence type="inferred from homology"/>
<dbReference type="InterPro" id="IPR027417">
    <property type="entry name" value="P-loop_NTPase"/>
</dbReference>
<feature type="non-terminal residue" evidence="5">
    <location>
        <position position="1"/>
    </location>
</feature>
<dbReference type="GO" id="GO:0015807">
    <property type="term" value="P:L-amino acid transport"/>
    <property type="evidence" value="ECO:0007669"/>
    <property type="project" value="TreeGrafter"/>
</dbReference>
<dbReference type="InterPro" id="IPR052156">
    <property type="entry name" value="BCAA_Transport_ATP-bd_LivF"/>
</dbReference>
<dbReference type="Gene3D" id="3.40.50.300">
    <property type="entry name" value="P-loop containing nucleotide triphosphate hydrolases"/>
    <property type="match status" value="1"/>
</dbReference>
<dbReference type="InterPro" id="IPR003439">
    <property type="entry name" value="ABC_transporter-like_ATP-bd"/>
</dbReference>
<dbReference type="AlphaFoldDB" id="X0TK39"/>
<evidence type="ECO:0000256" key="2">
    <source>
        <dbReference type="ARBA" id="ARBA00022448"/>
    </source>
</evidence>
<comment type="similarity">
    <text evidence="1">Belongs to the ABC transporter superfamily.</text>
</comment>
<evidence type="ECO:0000256" key="1">
    <source>
        <dbReference type="ARBA" id="ARBA00005417"/>
    </source>
</evidence>
<dbReference type="PANTHER" id="PTHR43820:SF4">
    <property type="entry name" value="HIGH-AFFINITY BRANCHED-CHAIN AMINO ACID TRANSPORT ATP-BINDING PROTEIN LIVF"/>
    <property type="match status" value="1"/>
</dbReference>
<sequence>GLNSPFAELGIGYCPEGRAIFGNLTTKENLQAGAYLLKSRQKFKENLDRVYSLFPILKERSNQIAESLSGGEQEMLAIGRSLMNSPSLLLLDEPSLGLAPKLVKLIGKTLREINKEGVSILLIEQNAKLALEISNYGYLMRKGSIVLEGTAKELVADDRVKEIYLGIV</sequence>
<evidence type="ECO:0000256" key="3">
    <source>
        <dbReference type="ARBA" id="ARBA00022970"/>
    </source>
</evidence>
<dbReference type="GO" id="GO:0005524">
    <property type="term" value="F:ATP binding"/>
    <property type="evidence" value="ECO:0007669"/>
    <property type="project" value="InterPro"/>
</dbReference>
<dbReference type="PANTHER" id="PTHR43820">
    <property type="entry name" value="HIGH-AFFINITY BRANCHED-CHAIN AMINO ACID TRANSPORT ATP-BINDING PROTEIN LIVF"/>
    <property type="match status" value="1"/>
</dbReference>
<reference evidence="5" key="1">
    <citation type="journal article" date="2014" name="Front. Microbiol.">
        <title>High frequency of phylogenetically diverse reductive dehalogenase-homologous genes in deep subseafloor sedimentary metagenomes.</title>
        <authorList>
            <person name="Kawai M."/>
            <person name="Futagami T."/>
            <person name="Toyoda A."/>
            <person name="Takaki Y."/>
            <person name="Nishi S."/>
            <person name="Hori S."/>
            <person name="Arai W."/>
            <person name="Tsubouchi T."/>
            <person name="Morono Y."/>
            <person name="Uchiyama I."/>
            <person name="Ito T."/>
            <person name="Fujiyama A."/>
            <person name="Inagaki F."/>
            <person name="Takami H."/>
        </authorList>
    </citation>
    <scope>NUCLEOTIDE SEQUENCE</scope>
    <source>
        <strain evidence="5">Expedition CK06-06</strain>
    </source>
</reference>
<name>X0TK39_9ZZZZ</name>
<dbReference type="GO" id="GO:0015658">
    <property type="term" value="F:branched-chain amino acid transmembrane transporter activity"/>
    <property type="evidence" value="ECO:0007669"/>
    <property type="project" value="TreeGrafter"/>
</dbReference>
<dbReference type="SUPFAM" id="SSF52540">
    <property type="entry name" value="P-loop containing nucleoside triphosphate hydrolases"/>
    <property type="match status" value="1"/>
</dbReference>
<comment type="caution">
    <text evidence="5">The sequence shown here is derived from an EMBL/GenBank/DDBJ whole genome shotgun (WGS) entry which is preliminary data.</text>
</comment>